<comment type="similarity">
    <text evidence="1 7 8 9">Belongs to the NDK family.</text>
</comment>
<evidence type="ECO:0000256" key="7">
    <source>
        <dbReference type="HAMAP-Rule" id="MF_00451"/>
    </source>
</evidence>
<evidence type="ECO:0000256" key="1">
    <source>
        <dbReference type="ARBA" id="ARBA00008142"/>
    </source>
</evidence>
<feature type="active site" description="Pros-phosphohistidine intermediate" evidence="7 8">
    <location>
        <position position="117"/>
    </location>
</feature>
<dbReference type="NCBIfam" id="NF001908">
    <property type="entry name" value="PRK00668.1"/>
    <property type="match status" value="1"/>
</dbReference>
<evidence type="ECO:0000256" key="9">
    <source>
        <dbReference type="RuleBase" id="RU004011"/>
    </source>
</evidence>
<dbReference type="HAMAP" id="MF_00451">
    <property type="entry name" value="NDP_kinase"/>
    <property type="match status" value="1"/>
</dbReference>
<name>A0A1Z4BLF2_9FLAO</name>
<keyword evidence="7" id="KW-0546">Nucleotide metabolism</keyword>
<sequence length="139" mass="15430">MTTNRTLTMIKPDAVEKGYIGAILTDIIAAGFTIKAMKFTQLTRRDAEQFYAVHKGKPFFESLLNFMTRGPIVAAILEKDNAVANFRELLGSTNPENAAEGTLRKKYATSVTENAVHGSDSDENAAIESHFHFSEREIF</sequence>
<keyword evidence="4 7" id="KW-0547">Nucleotide-binding</keyword>
<dbReference type="EMBL" id="CP022022">
    <property type="protein sequence ID" value="ASF42124.1"/>
    <property type="molecule type" value="Genomic_DNA"/>
</dbReference>
<keyword evidence="6 7" id="KW-0067">ATP-binding</keyword>
<dbReference type="GO" id="GO:0004550">
    <property type="term" value="F:nucleoside diphosphate kinase activity"/>
    <property type="evidence" value="ECO:0007669"/>
    <property type="project" value="UniProtKB-UniRule"/>
</dbReference>
<comment type="function">
    <text evidence="7">Major role in the synthesis of nucleoside triphosphates other than ATP. The ATP gamma phosphate is transferred to the NDP beta phosphate via a ping-pong mechanism, using a phosphorylated active-site intermediate.</text>
</comment>
<evidence type="ECO:0000259" key="10">
    <source>
        <dbReference type="SMART" id="SM00562"/>
    </source>
</evidence>
<comment type="subcellular location">
    <subcellularLocation>
        <location evidence="7">Cytoplasm</location>
    </subcellularLocation>
</comment>
<dbReference type="PANTHER" id="PTHR46161:SF3">
    <property type="entry name" value="NUCLEOSIDE DIPHOSPHATE KINASE DDB_G0292928-RELATED"/>
    <property type="match status" value="1"/>
</dbReference>
<feature type="binding site" evidence="7 8">
    <location>
        <position position="114"/>
    </location>
    <ligand>
        <name>ATP</name>
        <dbReference type="ChEBI" id="CHEBI:30616"/>
    </ligand>
</feature>
<dbReference type="NCBIfam" id="NF011116">
    <property type="entry name" value="PRK14545.1"/>
    <property type="match status" value="1"/>
</dbReference>
<keyword evidence="2 7" id="KW-0597">Phosphoprotein</keyword>
<evidence type="ECO:0000256" key="3">
    <source>
        <dbReference type="ARBA" id="ARBA00022679"/>
    </source>
</evidence>
<dbReference type="GO" id="GO:0006228">
    <property type="term" value="P:UTP biosynthetic process"/>
    <property type="evidence" value="ECO:0007669"/>
    <property type="project" value="UniProtKB-UniRule"/>
</dbReference>
<dbReference type="KEGG" id="capn:CBG49_02945"/>
<accession>A0A1Z4BLF2</accession>
<evidence type="ECO:0000256" key="4">
    <source>
        <dbReference type="ARBA" id="ARBA00022741"/>
    </source>
</evidence>
<dbReference type="PROSITE" id="PS51374">
    <property type="entry name" value="NDPK_LIKE"/>
    <property type="match status" value="1"/>
</dbReference>
<reference evidence="12" key="1">
    <citation type="submission" date="2017-06" db="EMBL/GenBank/DDBJ databases">
        <title>Complete genome sequence of Capnocytophaga sp. KCOM 1579 (=ChDC OS43) isolated from a human refractory periapical abscess lesion.</title>
        <authorList>
            <person name="Kook J.-K."/>
            <person name="Park S.-N."/>
            <person name="Lim Y.K."/>
            <person name="Roh H."/>
        </authorList>
    </citation>
    <scope>NUCLEOTIDE SEQUENCE [LARGE SCALE GENOMIC DNA]</scope>
    <source>
        <strain evidence="12">ChDC OS43</strain>
    </source>
</reference>
<organism evidence="11 12">
    <name type="scientific">Capnocytophaga endodontalis</name>
    <dbReference type="NCBI Taxonomy" id="2708117"/>
    <lineage>
        <taxon>Bacteria</taxon>
        <taxon>Pseudomonadati</taxon>
        <taxon>Bacteroidota</taxon>
        <taxon>Flavobacteriia</taxon>
        <taxon>Flavobacteriales</taxon>
        <taxon>Flavobacteriaceae</taxon>
        <taxon>Capnocytophaga</taxon>
    </lineage>
</organism>
<dbReference type="SUPFAM" id="SSF54919">
    <property type="entry name" value="Nucleoside diphosphate kinase, NDK"/>
    <property type="match status" value="1"/>
</dbReference>
<dbReference type="GO" id="GO:0005737">
    <property type="term" value="C:cytoplasm"/>
    <property type="evidence" value="ECO:0007669"/>
    <property type="project" value="UniProtKB-SubCell"/>
</dbReference>
<evidence type="ECO:0000256" key="8">
    <source>
        <dbReference type="PROSITE-ProRule" id="PRU00706"/>
    </source>
</evidence>
<keyword evidence="7" id="KW-0479">Metal-binding</keyword>
<dbReference type="Proteomes" id="UP000197007">
    <property type="component" value="Chromosome"/>
</dbReference>
<feature type="binding site" evidence="7 8">
    <location>
        <position position="11"/>
    </location>
    <ligand>
        <name>ATP</name>
        <dbReference type="ChEBI" id="CHEBI:30616"/>
    </ligand>
</feature>
<dbReference type="RefSeq" id="WP_088593308.1">
    <property type="nucleotide sequence ID" value="NZ_CP022022.1"/>
</dbReference>
<dbReference type="SMART" id="SM00562">
    <property type="entry name" value="NDK"/>
    <property type="match status" value="1"/>
</dbReference>
<feature type="binding site" evidence="7 8">
    <location>
        <position position="104"/>
    </location>
    <ligand>
        <name>ATP</name>
        <dbReference type="ChEBI" id="CHEBI:30616"/>
    </ligand>
</feature>
<feature type="binding site" evidence="7 8">
    <location>
        <position position="59"/>
    </location>
    <ligand>
        <name>ATP</name>
        <dbReference type="ChEBI" id="CHEBI:30616"/>
    </ligand>
</feature>
<feature type="binding site" evidence="7 8">
    <location>
        <position position="93"/>
    </location>
    <ligand>
        <name>ATP</name>
        <dbReference type="ChEBI" id="CHEBI:30616"/>
    </ligand>
</feature>
<dbReference type="AlphaFoldDB" id="A0A1Z4BLF2"/>
<evidence type="ECO:0000313" key="11">
    <source>
        <dbReference type="EMBL" id="ASF42124.1"/>
    </source>
</evidence>
<evidence type="ECO:0000256" key="5">
    <source>
        <dbReference type="ARBA" id="ARBA00022777"/>
    </source>
</evidence>
<feature type="binding site" evidence="7 8">
    <location>
        <position position="87"/>
    </location>
    <ligand>
        <name>ATP</name>
        <dbReference type="ChEBI" id="CHEBI:30616"/>
    </ligand>
</feature>
<protein>
    <recommendedName>
        <fullName evidence="7">Nucleoside diphosphate kinase</fullName>
        <shortName evidence="7">NDK</shortName>
        <shortName evidence="7">NDP kinase</shortName>
        <ecNumber evidence="7">2.7.4.6</ecNumber>
    </recommendedName>
    <alternativeName>
        <fullName evidence="7">Nucleoside-2-P kinase</fullName>
    </alternativeName>
</protein>
<evidence type="ECO:0000313" key="12">
    <source>
        <dbReference type="Proteomes" id="UP000197007"/>
    </source>
</evidence>
<dbReference type="PANTHER" id="PTHR46161">
    <property type="entry name" value="NUCLEOSIDE DIPHOSPHATE KINASE"/>
    <property type="match status" value="1"/>
</dbReference>
<comment type="subunit">
    <text evidence="7">Homotetramer.</text>
</comment>
<dbReference type="EC" id="2.7.4.6" evidence="7"/>
<proteinExistence type="inferred from homology"/>
<evidence type="ECO:0000256" key="6">
    <source>
        <dbReference type="ARBA" id="ARBA00022840"/>
    </source>
</evidence>
<keyword evidence="7" id="KW-0460">Magnesium</keyword>
<dbReference type="GO" id="GO:0006183">
    <property type="term" value="P:GTP biosynthetic process"/>
    <property type="evidence" value="ECO:0007669"/>
    <property type="project" value="UniProtKB-UniRule"/>
</dbReference>
<dbReference type="Gene3D" id="3.30.70.141">
    <property type="entry name" value="Nucleoside diphosphate kinase-like domain"/>
    <property type="match status" value="1"/>
</dbReference>
<keyword evidence="7" id="KW-0963">Cytoplasm</keyword>
<dbReference type="InterPro" id="IPR034907">
    <property type="entry name" value="NDK-like_dom"/>
</dbReference>
<comment type="cofactor">
    <cofactor evidence="7">
        <name>Mg(2+)</name>
        <dbReference type="ChEBI" id="CHEBI:18420"/>
    </cofactor>
</comment>
<dbReference type="Pfam" id="PF00334">
    <property type="entry name" value="NDK"/>
    <property type="match status" value="1"/>
</dbReference>
<keyword evidence="3 7" id="KW-0808">Transferase</keyword>
<comment type="catalytic activity">
    <reaction evidence="7">
        <text>a 2'-deoxyribonucleoside 5'-diphosphate + ATP = a 2'-deoxyribonucleoside 5'-triphosphate + ADP</text>
        <dbReference type="Rhea" id="RHEA:44640"/>
        <dbReference type="ChEBI" id="CHEBI:30616"/>
        <dbReference type="ChEBI" id="CHEBI:61560"/>
        <dbReference type="ChEBI" id="CHEBI:73316"/>
        <dbReference type="ChEBI" id="CHEBI:456216"/>
        <dbReference type="EC" id="2.7.4.6"/>
    </reaction>
</comment>
<feature type="domain" description="Nucleoside diphosphate kinase-like" evidence="10">
    <location>
        <begin position="3"/>
        <end position="139"/>
    </location>
</feature>
<dbReference type="CDD" id="cd04413">
    <property type="entry name" value="NDPk_I"/>
    <property type="match status" value="1"/>
</dbReference>
<dbReference type="InterPro" id="IPR001564">
    <property type="entry name" value="Nucleoside_diP_kinase"/>
</dbReference>
<gene>
    <name evidence="7" type="primary">ndk</name>
    <name evidence="11" type="ORF">CBG49_02945</name>
</gene>
<dbReference type="GO" id="GO:0006241">
    <property type="term" value="P:CTP biosynthetic process"/>
    <property type="evidence" value="ECO:0007669"/>
    <property type="project" value="UniProtKB-UniRule"/>
</dbReference>
<keyword evidence="12" id="KW-1185">Reference proteome</keyword>
<keyword evidence="5 7" id="KW-0418">Kinase</keyword>
<evidence type="ECO:0000256" key="2">
    <source>
        <dbReference type="ARBA" id="ARBA00022553"/>
    </source>
</evidence>
<comment type="catalytic activity">
    <reaction evidence="7">
        <text>a ribonucleoside 5'-diphosphate + ATP = a ribonucleoside 5'-triphosphate + ADP</text>
        <dbReference type="Rhea" id="RHEA:18113"/>
        <dbReference type="ChEBI" id="CHEBI:30616"/>
        <dbReference type="ChEBI" id="CHEBI:57930"/>
        <dbReference type="ChEBI" id="CHEBI:61557"/>
        <dbReference type="ChEBI" id="CHEBI:456216"/>
        <dbReference type="EC" id="2.7.4.6"/>
    </reaction>
</comment>
<dbReference type="InterPro" id="IPR036850">
    <property type="entry name" value="NDK-like_dom_sf"/>
</dbReference>
<dbReference type="PRINTS" id="PR01243">
    <property type="entry name" value="NUCDPKINASE"/>
</dbReference>
<dbReference type="GO" id="GO:0005524">
    <property type="term" value="F:ATP binding"/>
    <property type="evidence" value="ECO:0007669"/>
    <property type="project" value="UniProtKB-UniRule"/>
</dbReference>
<dbReference type="GO" id="GO:0046872">
    <property type="term" value="F:metal ion binding"/>
    <property type="evidence" value="ECO:0007669"/>
    <property type="project" value="UniProtKB-KW"/>
</dbReference>